<evidence type="ECO:0000313" key="5">
    <source>
        <dbReference type="EMBL" id="SDT98150.1"/>
    </source>
</evidence>
<accession>A0A1H2ESQ8</accession>
<protein>
    <submittedName>
        <fullName evidence="5">FG-GAP repeat-containing protein</fullName>
    </submittedName>
</protein>
<dbReference type="PANTHER" id="PTHR23221">
    <property type="entry name" value="GLYCOSYLPHOSPHATIDYLINOSITOL PHOSPHOLIPASE D"/>
    <property type="match status" value="1"/>
</dbReference>
<dbReference type="InterPro" id="IPR001343">
    <property type="entry name" value="Hemolysn_Ca-bd"/>
</dbReference>
<evidence type="ECO:0000256" key="4">
    <source>
        <dbReference type="ARBA" id="ARBA00023180"/>
    </source>
</evidence>
<dbReference type="GO" id="GO:0008305">
    <property type="term" value="C:integrin complex"/>
    <property type="evidence" value="ECO:0007669"/>
    <property type="project" value="InterPro"/>
</dbReference>
<keyword evidence="6" id="KW-1185">Reference proteome</keyword>
<dbReference type="InterPro" id="IPR028994">
    <property type="entry name" value="Integrin_alpha_N"/>
</dbReference>
<dbReference type="Proteomes" id="UP000182882">
    <property type="component" value="Unassembled WGS sequence"/>
</dbReference>
<dbReference type="InterPro" id="IPR013519">
    <property type="entry name" value="Int_alpha_beta-p"/>
</dbReference>
<dbReference type="KEGG" id="nur:ATY38_09695"/>
<name>A0A1H2ESQ8_9PROT</name>
<dbReference type="AlphaFoldDB" id="A0A1H2ESQ8"/>
<dbReference type="Pfam" id="PF01839">
    <property type="entry name" value="FG-GAP"/>
    <property type="match status" value="5"/>
</dbReference>
<proteinExistence type="predicted"/>
<dbReference type="PANTHER" id="PTHR23221:SF7">
    <property type="entry name" value="PHOSPHATIDYLINOSITOL-GLYCAN-SPECIFIC PHOSPHOLIPASE D"/>
    <property type="match status" value="1"/>
</dbReference>
<dbReference type="InterPro" id="IPR013517">
    <property type="entry name" value="FG-GAP"/>
</dbReference>
<dbReference type="PRINTS" id="PR01185">
    <property type="entry name" value="INTEGRINA"/>
</dbReference>
<dbReference type="SMART" id="SM00191">
    <property type="entry name" value="Int_alpha"/>
    <property type="match status" value="5"/>
</dbReference>
<keyword evidence="3" id="KW-0378">Hydrolase</keyword>
<gene>
    <name evidence="5" type="ORF">SAMN05216406_1152</name>
</gene>
<evidence type="ECO:0000256" key="3">
    <source>
        <dbReference type="ARBA" id="ARBA00022801"/>
    </source>
</evidence>
<dbReference type="Gene3D" id="2.130.10.130">
    <property type="entry name" value="Integrin alpha, N-terminal"/>
    <property type="match status" value="4"/>
</dbReference>
<dbReference type="Pfam" id="PF00353">
    <property type="entry name" value="HemolysinCabind"/>
    <property type="match status" value="1"/>
</dbReference>
<dbReference type="PRINTS" id="PR00313">
    <property type="entry name" value="CABNDNGRPT"/>
</dbReference>
<dbReference type="GO" id="GO:0005509">
    <property type="term" value="F:calcium ion binding"/>
    <property type="evidence" value="ECO:0007669"/>
    <property type="project" value="InterPro"/>
</dbReference>
<sequence length="625" mass="63749">MTTTTSINLSSLDGSNGFRIDGLSYYLSGFWLSSAGDMNGDGFDDMAIGTTYSREYSGRSYIVLGMESGFSASSNLGGFRAGSNGWSKNTVDGVGDVNGDGFDDVIVVTETDNFYGDTVVNDTYVIFGKASDLDRSNGFSLEAGLDVQASGAGDVNGDGLGDLIIGAPLNDSYSGSSYVVFGNSSGFDATMDISGLDGTNGFRLDGITELNLSGYSVDGAGDVNGDGFDDVIIGASGVDSNGSSLGSGYVVFGKASGFSAAMSLFALDGSNGFRLDGAVMDRSVVRAAGDINGDGYSDVLVSGRSSSSYVVFGKAAGFDATMDLSDLDGSNGFHLDGEGQVISANSAGDVNGDGFDDVIIGNSKGDSNGEDSGSSYVMFGKASGFDAEIKLSDLDSTNSIRLNGVAAGDRSGHSVSSAGDVNGDGFDDLMVAAIGTDWKTYNSGSVYVIFGRSSFVDDVDFPGTPGDDIFTGTSVAESFEGGDGNDRMIGRGGADSFDGGAGNDYIRILGDDFQHVDGGTGTDTLGFAGSGFNLDLSSVIDNIHGIETIALYGVGDNTLTLTAQDVIDLSGETDTLKVKGNAGDSVVGLSSGWTDGGVHGNFHTYTQGEAVLLIGVDVTTDFPII</sequence>
<dbReference type="RefSeq" id="WP_062559125.1">
    <property type="nucleotide sequence ID" value="NZ_CP013341.1"/>
</dbReference>
<dbReference type="EMBL" id="FNLN01000015">
    <property type="protein sequence ID" value="SDT98150.1"/>
    <property type="molecule type" value="Genomic_DNA"/>
</dbReference>
<dbReference type="SUPFAM" id="SSF69318">
    <property type="entry name" value="Integrin alpha N-terminal domain"/>
    <property type="match status" value="2"/>
</dbReference>
<dbReference type="InterPro" id="IPR000413">
    <property type="entry name" value="Integrin_alpha"/>
</dbReference>
<organism evidence="5 6">
    <name type="scientific">Nitrosomonas ureae</name>
    <dbReference type="NCBI Taxonomy" id="44577"/>
    <lineage>
        <taxon>Bacteria</taxon>
        <taxon>Pseudomonadati</taxon>
        <taxon>Pseudomonadota</taxon>
        <taxon>Betaproteobacteria</taxon>
        <taxon>Nitrosomonadales</taxon>
        <taxon>Nitrosomonadaceae</taxon>
        <taxon>Nitrosomonas</taxon>
    </lineage>
</organism>
<dbReference type="GO" id="GO:0007155">
    <property type="term" value="P:cell adhesion"/>
    <property type="evidence" value="ECO:0007669"/>
    <property type="project" value="InterPro"/>
</dbReference>
<dbReference type="PROSITE" id="PS51470">
    <property type="entry name" value="FG_GAP"/>
    <property type="match status" value="3"/>
</dbReference>
<evidence type="ECO:0000313" key="6">
    <source>
        <dbReference type="Proteomes" id="UP000182882"/>
    </source>
</evidence>
<evidence type="ECO:0000256" key="1">
    <source>
        <dbReference type="ARBA" id="ARBA00022729"/>
    </source>
</evidence>
<dbReference type="GO" id="GO:0016787">
    <property type="term" value="F:hydrolase activity"/>
    <property type="evidence" value="ECO:0007669"/>
    <property type="project" value="UniProtKB-KW"/>
</dbReference>
<reference evidence="6" key="1">
    <citation type="submission" date="2016-10" db="EMBL/GenBank/DDBJ databases">
        <authorList>
            <person name="Varghese N."/>
            <person name="Submissions S."/>
        </authorList>
    </citation>
    <scope>NUCLEOTIDE SEQUENCE [LARGE SCALE GENOMIC DNA]</scope>
    <source>
        <strain evidence="6">Nm10</strain>
    </source>
</reference>
<keyword evidence="4" id="KW-0325">Glycoprotein</keyword>
<keyword evidence="1" id="KW-0732">Signal</keyword>
<keyword evidence="2" id="KW-0677">Repeat</keyword>
<evidence type="ECO:0000256" key="2">
    <source>
        <dbReference type="ARBA" id="ARBA00022737"/>
    </source>
</evidence>